<proteinExistence type="inferred from homology"/>
<evidence type="ECO:0000256" key="3">
    <source>
        <dbReference type="ARBA" id="ARBA00022692"/>
    </source>
</evidence>
<dbReference type="NCBIfam" id="TIGR00797">
    <property type="entry name" value="matE"/>
    <property type="match status" value="1"/>
</dbReference>
<evidence type="ECO:0000256" key="5">
    <source>
        <dbReference type="ARBA" id="ARBA00023136"/>
    </source>
</evidence>
<keyword evidence="5 6" id="KW-0472">Membrane</keyword>
<dbReference type="CDD" id="cd13136">
    <property type="entry name" value="MATE_DinF_like"/>
    <property type="match status" value="1"/>
</dbReference>
<reference evidence="7 8" key="1">
    <citation type="submission" date="2017-06" db="EMBL/GenBank/DDBJ databases">
        <title>Azoarcus.</title>
        <authorList>
            <person name="Woo J.-H."/>
            <person name="Kim H.-S."/>
        </authorList>
    </citation>
    <scope>NUCLEOTIDE SEQUENCE [LARGE SCALE GENOMIC DNA]</scope>
    <source>
        <strain evidence="7 8">TSPY31</strain>
    </source>
</reference>
<organism evidence="7 8">
    <name type="scientific">Parazoarcus communis</name>
    <dbReference type="NCBI Taxonomy" id="41977"/>
    <lineage>
        <taxon>Bacteria</taxon>
        <taxon>Pseudomonadati</taxon>
        <taxon>Pseudomonadota</taxon>
        <taxon>Betaproteobacteria</taxon>
        <taxon>Rhodocyclales</taxon>
        <taxon>Zoogloeaceae</taxon>
        <taxon>Parazoarcus</taxon>
    </lineage>
</organism>
<name>A0A2U8GWC6_9RHOO</name>
<dbReference type="AlphaFoldDB" id="A0A2U8GWC6"/>
<evidence type="ECO:0000256" key="2">
    <source>
        <dbReference type="ARBA" id="ARBA00010199"/>
    </source>
</evidence>
<dbReference type="InterPro" id="IPR002528">
    <property type="entry name" value="MATE_fam"/>
</dbReference>
<dbReference type="PANTHER" id="PTHR42893">
    <property type="entry name" value="PROTEIN DETOXIFICATION 44, CHLOROPLASTIC-RELATED"/>
    <property type="match status" value="1"/>
</dbReference>
<gene>
    <name evidence="7" type="ORF">CEW83_16200</name>
</gene>
<dbReference type="EMBL" id="CP022187">
    <property type="protein sequence ID" value="AWI77778.1"/>
    <property type="molecule type" value="Genomic_DNA"/>
</dbReference>
<feature type="transmembrane region" description="Helical" evidence="6">
    <location>
        <begin position="254"/>
        <end position="277"/>
    </location>
</feature>
<evidence type="ECO:0000313" key="7">
    <source>
        <dbReference type="EMBL" id="AWI77778.1"/>
    </source>
</evidence>
<protein>
    <submittedName>
        <fullName evidence="7">MATE family efflux transporter</fullName>
    </submittedName>
</protein>
<dbReference type="GO" id="GO:0015297">
    <property type="term" value="F:antiporter activity"/>
    <property type="evidence" value="ECO:0007669"/>
    <property type="project" value="InterPro"/>
</dbReference>
<dbReference type="PANTHER" id="PTHR42893:SF46">
    <property type="entry name" value="PROTEIN DETOXIFICATION 44, CHLOROPLASTIC"/>
    <property type="match status" value="1"/>
</dbReference>
<feature type="transmembrane region" description="Helical" evidence="6">
    <location>
        <begin position="389"/>
        <end position="410"/>
    </location>
</feature>
<evidence type="ECO:0000256" key="6">
    <source>
        <dbReference type="SAM" id="Phobius"/>
    </source>
</evidence>
<feature type="transmembrane region" description="Helical" evidence="6">
    <location>
        <begin position="67"/>
        <end position="90"/>
    </location>
</feature>
<feature type="transmembrane region" description="Helical" evidence="6">
    <location>
        <begin position="148"/>
        <end position="167"/>
    </location>
</feature>
<feature type="transmembrane region" description="Helical" evidence="6">
    <location>
        <begin position="367"/>
        <end position="383"/>
    </location>
</feature>
<sequence length="417" mass="45007">MLSNASTPLIGVVDTAIVGRIPDPAYIAAVALGALVFTFVFWGFGFLRMGTTGLTAQALGSGDTEELVAGLGRALLIAAVVGAALVGLQWPIREIAFALLEASDRTEGLARSYFDIRIWAAPATLANYALLGWFIGLGRTDIGLVLQLVLNIVNIALDAFFVLGLGLDVRGVALGTLFAEYFAALVGLAIAVRYMRRHGAQLRFGNLLVTERLKRTLAVNRDIMIRSLALIFVFVWFMAQGARYGDVTLAANAVLMQFVSISAYFLDGLAFAAEALVGRALGARDRAGFRAAVRVSTLWAVFVALLVSSVYFVAGPWVVDALTTDPETRAAARIYLPWAALAPLAGVLAFQLDGIFIGATRSIEMRNAMLFSTAVFVLAWWLLQPWGNHGLWAALYVNYVARTFSLGWYFPALARLD</sequence>
<dbReference type="KEGG" id="acom:CEW83_16200"/>
<evidence type="ECO:0000256" key="4">
    <source>
        <dbReference type="ARBA" id="ARBA00022989"/>
    </source>
</evidence>
<keyword evidence="3 6" id="KW-0812">Transmembrane</keyword>
<dbReference type="InterPro" id="IPR044644">
    <property type="entry name" value="DinF-like"/>
</dbReference>
<keyword evidence="8" id="KW-1185">Reference proteome</keyword>
<feature type="transmembrane region" description="Helical" evidence="6">
    <location>
        <begin position="338"/>
        <end position="360"/>
    </location>
</feature>
<accession>A0A2U8GWC6</accession>
<comment type="subcellular location">
    <subcellularLocation>
        <location evidence="1">Membrane</location>
        <topology evidence="1">Multi-pass membrane protein</topology>
    </subcellularLocation>
</comment>
<feature type="transmembrane region" description="Helical" evidence="6">
    <location>
        <begin position="223"/>
        <end position="242"/>
    </location>
</feature>
<dbReference type="GO" id="GO:0042910">
    <property type="term" value="F:xenobiotic transmembrane transporter activity"/>
    <property type="evidence" value="ECO:0007669"/>
    <property type="project" value="InterPro"/>
</dbReference>
<dbReference type="GO" id="GO:0005886">
    <property type="term" value="C:plasma membrane"/>
    <property type="evidence" value="ECO:0007669"/>
    <property type="project" value="TreeGrafter"/>
</dbReference>
<keyword evidence="4 6" id="KW-1133">Transmembrane helix</keyword>
<evidence type="ECO:0000313" key="8">
    <source>
        <dbReference type="Proteomes" id="UP000244930"/>
    </source>
</evidence>
<feature type="transmembrane region" description="Helical" evidence="6">
    <location>
        <begin position="173"/>
        <end position="194"/>
    </location>
</feature>
<evidence type="ECO:0000256" key="1">
    <source>
        <dbReference type="ARBA" id="ARBA00004141"/>
    </source>
</evidence>
<dbReference type="Pfam" id="PF01554">
    <property type="entry name" value="MatE"/>
    <property type="match status" value="2"/>
</dbReference>
<dbReference type="Proteomes" id="UP000244930">
    <property type="component" value="Chromosome"/>
</dbReference>
<feature type="transmembrane region" description="Helical" evidence="6">
    <location>
        <begin position="298"/>
        <end position="318"/>
    </location>
</feature>
<comment type="similarity">
    <text evidence="2">Belongs to the multi antimicrobial extrusion (MATE) (TC 2.A.66.1) family.</text>
</comment>
<feature type="transmembrane region" description="Helical" evidence="6">
    <location>
        <begin position="116"/>
        <end position="136"/>
    </location>
</feature>
<feature type="transmembrane region" description="Helical" evidence="6">
    <location>
        <begin position="25"/>
        <end position="47"/>
    </location>
</feature>